<feature type="transmembrane region" description="Helical" evidence="1">
    <location>
        <begin position="166"/>
        <end position="185"/>
    </location>
</feature>
<evidence type="ECO:0000313" key="3">
    <source>
        <dbReference type="Proteomes" id="UP001470752"/>
    </source>
</evidence>
<feature type="transmembrane region" description="Helical" evidence="1">
    <location>
        <begin position="65"/>
        <end position="84"/>
    </location>
</feature>
<feature type="transmembrane region" description="Helical" evidence="1">
    <location>
        <begin position="370"/>
        <end position="394"/>
    </location>
</feature>
<keyword evidence="1" id="KW-0472">Membrane</keyword>
<feature type="transmembrane region" description="Helical" evidence="1">
    <location>
        <begin position="424"/>
        <end position="443"/>
    </location>
</feature>
<dbReference type="Proteomes" id="UP001470752">
    <property type="component" value="Unassembled WGS sequence"/>
</dbReference>
<proteinExistence type="predicted"/>
<dbReference type="Pfam" id="PF16933">
    <property type="entry name" value="PelG"/>
    <property type="match status" value="1"/>
</dbReference>
<keyword evidence="3" id="KW-1185">Reference proteome</keyword>
<comment type="caution">
    <text evidence="2">The sequence shown here is derived from an EMBL/GenBank/DDBJ whole genome shotgun (WGS) entry which is preliminary data.</text>
</comment>
<gene>
    <name evidence="2" type="primary">pelG</name>
    <name evidence="2" type="ORF">AAAX94_11235</name>
</gene>
<name>A0ABV1CMS7_9FIRM</name>
<feature type="transmembrane region" description="Helical" evidence="1">
    <location>
        <begin position="104"/>
        <end position="128"/>
    </location>
</feature>
<feature type="transmembrane region" description="Helical" evidence="1">
    <location>
        <begin position="276"/>
        <end position="295"/>
    </location>
</feature>
<keyword evidence="1" id="KW-1133">Transmembrane helix</keyword>
<feature type="transmembrane region" description="Helical" evidence="1">
    <location>
        <begin position="401"/>
        <end position="418"/>
    </location>
</feature>
<feature type="transmembrane region" description="Helical" evidence="1">
    <location>
        <begin position="21"/>
        <end position="45"/>
    </location>
</feature>
<dbReference type="EMBL" id="JBBNFW010000173">
    <property type="protein sequence ID" value="MEQ2413586.1"/>
    <property type="molecule type" value="Genomic_DNA"/>
</dbReference>
<feature type="transmembrane region" description="Helical" evidence="1">
    <location>
        <begin position="191"/>
        <end position="215"/>
    </location>
</feature>
<accession>A0ABV1CMS7</accession>
<sequence length="481" mass="55063">MAGIGVKLNNIYGKNTLTTDIIGIGYSTVVTIAPMLTVIGALCFMEKLLGFDSVGYTTRELFSCTVLYIFIFALLTASPFNSVLSRYMSDVIYQETFEDILPCYYVGMILNITLSSLVGIAFCVHEYLVGKVDIIYVFTGYCGYIALVLVFYSMLYLSICKDYKKISFFFIIGMTVTVLLSFWFVRILSWSITYGMLLALTIGFWLIACLEFSVVRSYFRENSGKYREVLKYFRDYWPLVATNFLYTLGLYVHNFVFWTTDLRKIVVESFVCVTTYDMATCLAMFTNISASVIFISRVEMNFHERYKAYSEAVIGGRGADIEITKKRMFRMLSEELMSLARVQFIITLVIFLLCMIFLPQLGFGGMTLRIYPCLSAGYFILFLMYAEIIFLYYFNDLTGSVLTALSFCAVTLVGSLISTHFSEVWYGMGLTVGSFTGWTVAYWRLRWMEKNLDVHIFCSGHLLKQQKGECPSPKVFDRYEG</sequence>
<evidence type="ECO:0000313" key="2">
    <source>
        <dbReference type="EMBL" id="MEQ2413586.1"/>
    </source>
</evidence>
<protein>
    <submittedName>
        <fullName evidence="2">Exopolysaccharide Pel transporter PelG</fullName>
    </submittedName>
</protein>
<keyword evidence="1" id="KW-0812">Transmembrane</keyword>
<organism evidence="2 3">
    <name type="scientific">Blautia acetigignens</name>
    <dbReference type="NCBI Taxonomy" id="2981783"/>
    <lineage>
        <taxon>Bacteria</taxon>
        <taxon>Bacillati</taxon>
        <taxon>Bacillota</taxon>
        <taxon>Clostridia</taxon>
        <taxon>Lachnospirales</taxon>
        <taxon>Lachnospiraceae</taxon>
        <taxon>Blautia</taxon>
    </lineage>
</organism>
<reference evidence="2 3" key="1">
    <citation type="submission" date="2024-04" db="EMBL/GenBank/DDBJ databases">
        <title>Human intestinal bacterial collection.</title>
        <authorList>
            <person name="Pauvert C."/>
            <person name="Hitch T.C.A."/>
            <person name="Clavel T."/>
        </authorList>
    </citation>
    <scope>NUCLEOTIDE SEQUENCE [LARGE SCALE GENOMIC DNA]</scope>
    <source>
        <strain evidence="2 3">CLA-AA-H161</strain>
    </source>
</reference>
<dbReference type="InterPro" id="IPR031617">
    <property type="entry name" value="PelG"/>
</dbReference>
<feature type="transmembrane region" description="Helical" evidence="1">
    <location>
        <begin position="236"/>
        <end position="256"/>
    </location>
</feature>
<feature type="transmembrane region" description="Helical" evidence="1">
    <location>
        <begin position="336"/>
        <end position="358"/>
    </location>
</feature>
<dbReference type="RefSeq" id="WP_021926652.1">
    <property type="nucleotide sequence ID" value="NZ_JBBNFW010000173.1"/>
</dbReference>
<feature type="transmembrane region" description="Helical" evidence="1">
    <location>
        <begin position="134"/>
        <end position="159"/>
    </location>
</feature>
<evidence type="ECO:0000256" key="1">
    <source>
        <dbReference type="SAM" id="Phobius"/>
    </source>
</evidence>